<sequence length="205" mass="22272">MEPKNAGSISIPAQAEATSILTEDSFINAPISSWQNQPRLLHTNDIWSSGSQPCTEGRFRVPIMSHKNQQCVNASDERRLVSKAIRAAGYIFDGTIYVHDDAESESSEFEFGLLIRNQSSRPSQGSLHESSNIHEVVKDEDIDKESEASGSDIIMSVSVCTIPMKSSIVASAGKDVDHRPVAYAGTMAVLAIFTKGNPEDLLCSD</sequence>
<dbReference type="AlphaFoldDB" id="A0A8H5XYK3"/>
<dbReference type="Proteomes" id="UP000544331">
    <property type="component" value="Unassembled WGS sequence"/>
</dbReference>
<dbReference type="EMBL" id="JAAOAN010000636">
    <property type="protein sequence ID" value="KAF5702214.1"/>
    <property type="molecule type" value="Genomic_DNA"/>
</dbReference>
<gene>
    <name evidence="1" type="ORF">FMUND_13591</name>
</gene>
<name>A0A8H5XYK3_9HYPO</name>
<organism evidence="1 2">
    <name type="scientific">Fusarium mundagurra</name>
    <dbReference type="NCBI Taxonomy" id="1567541"/>
    <lineage>
        <taxon>Eukaryota</taxon>
        <taxon>Fungi</taxon>
        <taxon>Dikarya</taxon>
        <taxon>Ascomycota</taxon>
        <taxon>Pezizomycotina</taxon>
        <taxon>Sordariomycetes</taxon>
        <taxon>Hypocreomycetidae</taxon>
        <taxon>Hypocreales</taxon>
        <taxon>Nectriaceae</taxon>
        <taxon>Fusarium</taxon>
        <taxon>Fusarium fujikuroi species complex</taxon>
    </lineage>
</organism>
<proteinExistence type="predicted"/>
<dbReference type="OrthoDB" id="5105517at2759"/>
<protein>
    <submittedName>
        <fullName evidence="1">Uncharacterized protein</fullName>
    </submittedName>
</protein>
<reference evidence="1 2" key="1">
    <citation type="submission" date="2020-05" db="EMBL/GenBank/DDBJ databases">
        <title>Identification and distribution of gene clusters putatively required for synthesis of sphingolipid metabolism inhibitors in phylogenetically diverse species of the filamentous fungus Fusarium.</title>
        <authorList>
            <person name="Kim H.-S."/>
            <person name="Busman M."/>
            <person name="Brown D.W."/>
            <person name="Divon H."/>
            <person name="Uhlig S."/>
            <person name="Proctor R.H."/>
        </authorList>
    </citation>
    <scope>NUCLEOTIDE SEQUENCE [LARGE SCALE GENOMIC DNA]</scope>
    <source>
        <strain evidence="1 2">NRRL 66235</strain>
    </source>
</reference>
<comment type="caution">
    <text evidence="1">The sequence shown here is derived from an EMBL/GenBank/DDBJ whole genome shotgun (WGS) entry which is preliminary data.</text>
</comment>
<evidence type="ECO:0000313" key="1">
    <source>
        <dbReference type="EMBL" id="KAF5702214.1"/>
    </source>
</evidence>
<accession>A0A8H5XYK3</accession>
<keyword evidence="2" id="KW-1185">Reference proteome</keyword>
<evidence type="ECO:0000313" key="2">
    <source>
        <dbReference type="Proteomes" id="UP000544331"/>
    </source>
</evidence>